<reference evidence="1 2" key="1">
    <citation type="submission" date="2021-02" db="EMBL/GenBank/DDBJ databases">
        <title>Bacillus sp. RD4P76, an endophyte from a halophyte.</title>
        <authorList>
            <person name="Sun J.-Q."/>
        </authorList>
    </citation>
    <scope>NUCLEOTIDE SEQUENCE [LARGE SCALE GENOMIC DNA]</scope>
    <source>
        <strain evidence="1 2">RD4P76</strain>
    </source>
</reference>
<gene>
    <name evidence="1" type="ORF">JR050_15390</name>
</gene>
<accession>A0ABS2DKW8</accession>
<comment type="caution">
    <text evidence="1">The sequence shown here is derived from an EMBL/GenBank/DDBJ whole genome shotgun (WGS) entry which is preliminary data.</text>
</comment>
<name>A0ABS2DKW8_9BACI</name>
<dbReference type="Proteomes" id="UP001518925">
    <property type="component" value="Unassembled WGS sequence"/>
</dbReference>
<dbReference type="RefSeq" id="WP_204204410.1">
    <property type="nucleotide sequence ID" value="NZ_JAFELM010000039.1"/>
</dbReference>
<sequence>MTVDEKLDLLIKKLQDLHCYMERRFDRLEDIFDRRDRPGECGKTSDTSAKTID</sequence>
<proteinExistence type="predicted"/>
<organism evidence="1 2">
    <name type="scientific">Bacillus suaedaesalsae</name>
    <dbReference type="NCBI Taxonomy" id="2810349"/>
    <lineage>
        <taxon>Bacteria</taxon>
        <taxon>Bacillati</taxon>
        <taxon>Bacillota</taxon>
        <taxon>Bacilli</taxon>
        <taxon>Bacillales</taxon>
        <taxon>Bacillaceae</taxon>
        <taxon>Bacillus</taxon>
    </lineage>
</organism>
<keyword evidence="2" id="KW-1185">Reference proteome</keyword>
<evidence type="ECO:0000313" key="1">
    <source>
        <dbReference type="EMBL" id="MBM6619051.1"/>
    </source>
</evidence>
<protein>
    <submittedName>
        <fullName evidence="1">Uncharacterized protein</fullName>
    </submittedName>
</protein>
<dbReference type="EMBL" id="JAFELM010000039">
    <property type="protein sequence ID" value="MBM6619051.1"/>
    <property type="molecule type" value="Genomic_DNA"/>
</dbReference>
<evidence type="ECO:0000313" key="2">
    <source>
        <dbReference type="Proteomes" id="UP001518925"/>
    </source>
</evidence>